<gene>
    <name evidence="8" type="ORF">AMTR_s00004p00148720</name>
</gene>
<dbReference type="Gene3D" id="1.20.120.1630">
    <property type="match status" value="1"/>
</dbReference>
<dbReference type="GO" id="GO:0016627">
    <property type="term" value="F:oxidoreductase activity, acting on the CH-CH group of donors"/>
    <property type="evidence" value="ECO:0007669"/>
    <property type="project" value="InterPro"/>
</dbReference>
<dbReference type="PANTHER" id="PTHR10556:SF35">
    <property type="entry name" value="3-OXO-5-ALPHA-STEROID 4-DEHYDROGENASE FAMILY PROTEIN"/>
    <property type="match status" value="1"/>
</dbReference>
<evidence type="ECO:0000313" key="9">
    <source>
        <dbReference type="Proteomes" id="UP000017836"/>
    </source>
</evidence>
<keyword evidence="5 6" id="KW-0472">Membrane</keyword>
<feature type="transmembrane region" description="Helical" evidence="6">
    <location>
        <begin position="155"/>
        <end position="175"/>
    </location>
</feature>
<keyword evidence="3 6" id="KW-0812">Transmembrane</keyword>
<dbReference type="PANTHER" id="PTHR10556">
    <property type="entry name" value="3-OXO-5-ALPHA-STEROID 4-DEHYDROGENASE"/>
    <property type="match status" value="1"/>
</dbReference>
<protein>
    <recommendedName>
        <fullName evidence="7">3-oxo-5-alpha-steroid 4-dehydrogenase C-terminal domain-containing protein</fullName>
    </recommendedName>
</protein>
<dbReference type="EMBL" id="KI397628">
    <property type="protein sequence ID" value="ERM93632.1"/>
    <property type="molecule type" value="Genomic_DNA"/>
</dbReference>
<dbReference type="AlphaFoldDB" id="W1NDJ4"/>
<dbReference type="PROSITE" id="PS50244">
    <property type="entry name" value="S5A_REDUCTASE"/>
    <property type="match status" value="1"/>
</dbReference>
<dbReference type="Pfam" id="PF02544">
    <property type="entry name" value="Steroid_dh"/>
    <property type="match status" value="1"/>
</dbReference>
<comment type="subcellular location">
    <subcellularLocation>
        <location evidence="1">Membrane</location>
        <topology evidence="1">Multi-pass membrane protein</topology>
    </subcellularLocation>
</comment>
<evidence type="ECO:0000256" key="2">
    <source>
        <dbReference type="ARBA" id="ARBA00007742"/>
    </source>
</evidence>
<accession>W1NDJ4</accession>
<dbReference type="OrthoDB" id="5788137at2759"/>
<keyword evidence="9" id="KW-1185">Reference proteome</keyword>
<dbReference type="eggNOG" id="KOG1638">
    <property type="taxonomic scope" value="Eukaryota"/>
</dbReference>
<evidence type="ECO:0000256" key="1">
    <source>
        <dbReference type="ARBA" id="ARBA00004141"/>
    </source>
</evidence>
<reference evidence="9" key="1">
    <citation type="journal article" date="2013" name="Science">
        <title>The Amborella genome and the evolution of flowering plants.</title>
        <authorList>
            <consortium name="Amborella Genome Project"/>
        </authorList>
    </citation>
    <scope>NUCLEOTIDE SEQUENCE [LARGE SCALE GENOMIC DNA]</scope>
</reference>
<feature type="transmembrane region" description="Helical" evidence="6">
    <location>
        <begin position="211"/>
        <end position="235"/>
    </location>
</feature>
<dbReference type="InterPro" id="IPR039357">
    <property type="entry name" value="SRD5A/TECR"/>
</dbReference>
<feature type="transmembrane region" description="Helical" evidence="6">
    <location>
        <begin position="15"/>
        <end position="36"/>
    </location>
</feature>
<evidence type="ECO:0000313" key="8">
    <source>
        <dbReference type="EMBL" id="ERM93632.1"/>
    </source>
</evidence>
<feature type="transmembrane region" description="Helical" evidence="6">
    <location>
        <begin position="187"/>
        <end position="205"/>
    </location>
</feature>
<evidence type="ECO:0000256" key="4">
    <source>
        <dbReference type="ARBA" id="ARBA00022989"/>
    </source>
</evidence>
<feature type="transmembrane region" description="Helical" evidence="6">
    <location>
        <begin position="124"/>
        <end position="143"/>
    </location>
</feature>
<evidence type="ECO:0000256" key="5">
    <source>
        <dbReference type="ARBA" id="ARBA00023136"/>
    </source>
</evidence>
<sequence>MSLFRKFLFPPPSSLFVNAMSFIGVISLCAIGFGEIRGKHLNYSKFWRSNPEKNLKKENSISSTKGMLTVYTPAFVASMVSFGFIEWQLRPLLLSSTLALHFCKRIVEVLFVHRYSGGMMLDTSFLISLSYFLSSVTMIYSQSLTPGHPEPALDLKYIGVPLFLLGITGNFYHHYLLSKLRKNQSDGYKIPSGGLFGLAVCPHYLFEILGFVGVTFIAQTLYALAFTLGTISYLMGRSYATRKWYLAHFKDFPRERKALIPYIF</sequence>
<keyword evidence="4 6" id="KW-1133">Transmembrane helix</keyword>
<dbReference type="InterPro" id="IPR001104">
    <property type="entry name" value="3-oxo-5_a-steroid_4-DH_C"/>
</dbReference>
<dbReference type="OMA" id="FWIFPPQ"/>
<dbReference type="Proteomes" id="UP000017836">
    <property type="component" value="Unassembled WGS sequence"/>
</dbReference>
<evidence type="ECO:0000256" key="3">
    <source>
        <dbReference type="ARBA" id="ARBA00022692"/>
    </source>
</evidence>
<feature type="domain" description="3-oxo-5-alpha-steroid 4-dehydrogenase C-terminal" evidence="7">
    <location>
        <begin position="155"/>
        <end position="264"/>
    </location>
</feature>
<dbReference type="GO" id="GO:0016491">
    <property type="term" value="F:oxidoreductase activity"/>
    <property type="evidence" value="ECO:0000318"/>
    <property type="project" value="GO_Central"/>
</dbReference>
<dbReference type="HOGENOM" id="CLU_065395_2_0_1"/>
<dbReference type="Gramene" id="ERM93632">
    <property type="protein sequence ID" value="ERM93632"/>
    <property type="gene ID" value="AMTR_s00004p00148720"/>
</dbReference>
<proteinExistence type="inferred from homology"/>
<dbReference type="FunFam" id="1.20.120.1630:FF:000017">
    <property type="entry name" value="3-oxo-5-alpha-steroid 4-dehydrogenase family protein"/>
    <property type="match status" value="1"/>
</dbReference>
<comment type="similarity">
    <text evidence="2">Belongs to the steroid 5-alpha reductase family.</text>
</comment>
<evidence type="ECO:0000259" key="7">
    <source>
        <dbReference type="Pfam" id="PF02544"/>
    </source>
</evidence>
<name>W1NDJ4_AMBTC</name>
<organism evidence="8 9">
    <name type="scientific">Amborella trichopoda</name>
    <dbReference type="NCBI Taxonomy" id="13333"/>
    <lineage>
        <taxon>Eukaryota</taxon>
        <taxon>Viridiplantae</taxon>
        <taxon>Streptophyta</taxon>
        <taxon>Embryophyta</taxon>
        <taxon>Tracheophyta</taxon>
        <taxon>Spermatophyta</taxon>
        <taxon>Magnoliopsida</taxon>
        <taxon>Amborellales</taxon>
        <taxon>Amborellaceae</taxon>
        <taxon>Amborella</taxon>
    </lineage>
</organism>
<dbReference type="GO" id="GO:0006629">
    <property type="term" value="P:lipid metabolic process"/>
    <property type="evidence" value="ECO:0007669"/>
    <property type="project" value="InterPro"/>
</dbReference>
<dbReference type="GO" id="GO:0016020">
    <property type="term" value="C:membrane"/>
    <property type="evidence" value="ECO:0007669"/>
    <property type="project" value="UniProtKB-SubCell"/>
</dbReference>
<evidence type="ECO:0000256" key="6">
    <source>
        <dbReference type="SAM" id="Phobius"/>
    </source>
</evidence>
<dbReference type="KEGG" id="atr:18421589"/>